<dbReference type="WBParaSite" id="RSKR_0001002600.1">
    <property type="protein sequence ID" value="RSKR_0001002600.1"/>
    <property type="gene ID" value="RSKR_0001002600"/>
</dbReference>
<organism evidence="1 2">
    <name type="scientific">Rhabditophanes sp. KR3021</name>
    <dbReference type="NCBI Taxonomy" id="114890"/>
    <lineage>
        <taxon>Eukaryota</taxon>
        <taxon>Metazoa</taxon>
        <taxon>Ecdysozoa</taxon>
        <taxon>Nematoda</taxon>
        <taxon>Chromadorea</taxon>
        <taxon>Rhabditida</taxon>
        <taxon>Tylenchina</taxon>
        <taxon>Panagrolaimomorpha</taxon>
        <taxon>Strongyloidoidea</taxon>
        <taxon>Alloionematidae</taxon>
        <taxon>Rhabditophanes</taxon>
    </lineage>
</organism>
<evidence type="ECO:0000313" key="1">
    <source>
        <dbReference type="Proteomes" id="UP000095286"/>
    </source>
</evidence>
<reference evidence="2" key="1">
    <citation type="submission" date="2016-11" db="UniProtKB">
        <authorList>
            <consortium name="WormBaseParasite"/>
        </authorList>
    </citation>
    <scope>IDENTIFICATION</scope>
    <source>
        <strain evidence="2">KR3021</strain>
    </source>
</reference>
<name>A0AC35UD52_9BILA</name>
<proteinExistence type="predicted"/>
<evidence type="ECO:0000313" key="2">
    <source>
        <dbReference type="WBParaSite" id="RSKR_0001002600.1"/>
    </source>
</evidence>
<accession>A0AC35UD52</accession>
<dbReference type="Proteomes" id="UP000095286">
    <property type="component" value="Unplaced"/>
</dbReference>
<protein>
    <submittedName>
        <fullName evidence="2">Transporter</fullName>
    </submittedName>
</protein>
<sequence>MTTINESAIASTDWRVDLRHQIEQLAGKNDSLKQHLFLNDKTKEMDQMILELRFKLNEDEITAAQYHLKCLCFLDEMNRFLNQHLMKSKLKNLSTRRNTVQLQDSNGSISNFETSFGASNYLYGMRRFDTIPQRRNILERIQIKNRILKFLFGLSDEDLTPTSINTDEEDQTVVRDLWSTQITFFLSCLGFIIGVGNTLRFPAMIYQYGGGVFMIPYILFLIIFGFPLVYLHLCIGQYSGLSASGAFSKMMPAASGIGWALVILAIPVCIYYNIVIAWSLYYFWYAVTSPFTASAQNMGWNHCTPSWSARYNCCDIVGNVSCYMNVNAISSSEAFFHHQVLNRTLIDKPYLGDLQPHLFWSLAVAWILVYLGVSKGIGSIGWAVTFTTTIPYLLCVILLLRGISLPGSEIGLKFLFTADMSKLWNLDMWKASAEQVFYSLDKLNANWTAYSLALIQVILVCHVYGVDNFQEDIRDMLRIPVFSEQKKIPYAVVQRWKEFKHCIGPVGNYIKYCWAYLSPIILSSLLLASIWSYERVRFNNEVLPFYYELIAWITMVGPLFIVPIIFIHHLVMTRRQGKLIKSIFDTSKWREVTDEVVDVKFESYDEDYDHNFAVIDQISRNVSMKSNVFPSSSMIIRRPQRNTNVPSIIHEESFSKRSRDGYGSVVDIHKDSIMSRDGSESEEEQDTRMNGRIKDWERSNVSPENDMPYQNLFSKSENTPHKFSIPESISSEKGVTSFNLFGPPPAKTSLTNSTSTVNSMSRHPIRRSDQRKNKVFDIAQPFNIQCYPEKDSATFIKPNPKKKKKISDEGHMFKLNEVDEGDIQNSEDEEYYNNQGTSLSRFHAPLEINVTNLSIREPPEKTLMFQTTMRDVPTKWPKSSIKLKRPKPIEAPISFI</sequence>